<dbReference type="EMBL" id="JAKNHQ010000001">
    <property type="protein sequence ID" value="MCG4609532.1"/>
    <property type="molecule type" value="Genomic_DNA"/>
</dbReference>
<dbReference type="InterPro" id="IPR055170">
    <property type="entry name" value="GFO_IDH_MocA-like_dom"/>
</dbReference>
<dbReference type="Gene3D" id="3.30.360.10">
    <property type="entry name" value="Dihydrodipicolinate Reductase, domain 2"/>
    <property type="match status" value="1"/>
</dbReference>
<dbReference type="RefSeq" id="WP_087230400.1">
    <property type="nucleotide sequence ID" value="NZ_JAKNHQ010000001.1"/>
</dbReference>
<evidence type="ECO:0000313" key="5">
    <source>
        <dbReference type="EMBL" id="MCG4609532.1"/>
    </source>
</evidence>
<dbReference type="Pfam" id="PF01408">
    <property type="entry name" value="GFO_IDH_MocA"/>
    <property type="match status" value="1"/>
</dbReference>
<evidence type="ECO:0000256" key="1">
    <source>
        <dbReference type="ARBA" id="ARBA00010928"/>
    </source>
</evidence>
<dbReference type="Pfam" id="PF22725">
    <property type="entry name" value="GFO_IDH_MocA_C3"/>
    <property type="match status" value="1"/>
</dbReference>
<evidence type="ECO:0000256" key="2">
    <source>
        <dbReference type="ARBA" id="ARBA00023002"/>
    </source>
</evidence>
<dbReference type="InterPro" id="IPR036291">
    <property type="entry name" value="NAD(P)-bd_dom_sf"/>
</dbReference>
<feature type="domain" description="Gfo/Idh/MocA-like oxidoreductase N-terminal" evidence="3">
    <location>
        <begin position="5"/>
        <end position="120"/>
    </location>
</feature>
<dbReference type="SUPFAM" id="SSF55347">
    <property type="entry name" value="Glyceraldehyde-3-phosphate dehydrogenase-like, C-terminal domain"/>
    <property type="match status" value="1"/>
</dbReference>
<sequence length="327" mass="36365">MDKLKVSILGAGRIAATMAETLAKMDDVISYSVAARDLDRAQAFAEKYGFEKAYGSYEEMLQDDGTDLVYIATPHSHHYEHALLCLNHGRHVLCEKAFTVNRKQAEEVLALAEQKGLLITEAVWTRYMPFVKTLHDLLASGVIGKVCSMEACFGFELSWHDRLVNPALAGGALLDMGIYPLTLASIAFGDDIAHIASRCIKTDRGVDAQDSILLEYTDGKLATLTTSMLGNLRNEAAIYGTKGHLILPSFWHAEEIQLFVDGEDTPHIYPCPVEISGYEYEVRSCARAIAAGKTECTEMPHSETLYMMGLMDRLREAWDLRYPMEDI</sequence>
<keyword evidence="6" id="KW-1185">Reference proteome</keyword>
<protein>
    <submittedName>
        <fullName evidence="5">Gfo/Idh/MocA family oxidoreductase</fullName>
    </submittedName>
</protein>
<comment type="caution">
    <text evidence="5">The sequence shown here is derived from an EMBL/GenBank/DDBJ whole genome shotgun (WGS) entry which is preliminary data.</text>
</comment>
<reference evidence="5 6" key="1">
    <citation type="submission" date="2022-01" db="EMBL/GenBank/DDBJ databases">
        <title>Collection of gut derived symbiotic bacterial strains cultured from healthy donors.</title>
        <authorList>
            <person name="Lin H."/>
            <person name="Kohout C."/>
            <person name="Waligurski E."/>
            <person name="Pamer E.G."/>
        </authorList>
    </citation>
    <scope>NUCLEOTIDE SEQUENCE [LARGE SCALE GENOMIC DNA]</scope>
    <source>
        <strain evidence="5 6">DFI.7.58</strain>
    </source>
</reference>
<evidence type="ECO:0000259" key="4">
    <source>
        <dbReference type="Pfam" id="PF22725"/>
    </source>
</evidence>
<gene>
    <name evidence="5" type="ORF">L0P57_01055</name>
</gene>
<proteinExistence type="inferred from homology"/>
<dbReference type="PANTHER" id="PTHR22604">
    <property type="entry name" value="OXIDOREDUCTASES"/>
    <property type="match status" value="1"/>
</dbReference>
<organism evidence="5 6">
    <name type="scientific">Anaeromassilibacillus senegalensis</name>
    <dbReference type="NCBI Taxonomy" id="1673717"/>
    <lineage>
        <taxon>Bacteria</taxon>
        <taxon>Bacillati</taxon>
        <taxon>Bacillota</taxon>
        <taxon>Clostridia</taxon>
        <taxon>Eubacteriales</taxon>
        <taxon>Acutalibacteraceae</taxon>
        <taxon>Anaeromassilibacillus</taxon>
    </lineage>
</organism>
<evidence type="ECO:0000313" key="6">
    <source>
        <dbReference type="Proteomes" id="UP001298681"/>
    </source>
</evidence>
<comment type="similarity">
    <text evidence="1">Belongs to the Gfo/Idh/MocA family.</text>
</comment>
<dbReference type="PANTHER" id="PTHR22604:SF105">
    <property type="entry name" value="TRANS-1,2-DIHYDROBENZENE-1,2-DIOL DEHYDROGENASE"/>
    <property type="match status" value="1"/>
</dbReference>
<accession>A0ABS9MGX2</accession>
<dbReference type="SUPFAM" id="SSF51735">
    <property type="entry name" value="NAD(P)-binding Rossmann-fold domains"/>
    <property type="match status" value="1"/>
</dbReference>
<keyword evidence="2" id="KW-0560">Oxidoreductase</keyword>
<feature type="domain" description="GFO/IDH/MocA-like oxidoreductase" evidence="4">
    <location>
        <begin position="132"/>
        <end position="245"/>
    </location>
</feature>
<dbReference type="Proteomes" id="UP001298681">
    <property type="component" value="Unassembled WGS sequence"/>
</dbReference>
<evidence type="ECO:0000259" key="3">
    <source>
        <dbReference type="Pfam" id="PF01408"/>
    </source>
</evidence>
<dbReference type="InterPro" id="IPR000683">
    <property type="entry name" value="Gfo/Idh/MocA-like_OxRdtase_N"/>
</dbReference>
<dbReference type="InterPro" id="IPR050984">
    <property type="entry name" value="Gfo/Idh/MocA_domain"/>
</dbReference>
<dbReference type="Gene3D" id="3.40.50.720">
    <property type="entry name" value="NAD(P)-binding Rossmann-like Domain"/>
    <property type="match status" value="1"/>
</dbReference>
<name>A0ABS9MGX2_9FIRM</name>